<dbReference type="AlphaFoldDB" id="A0AAD9W1Y8"/>
<dbReference type="EMBL" id="JAUJFL010000004">
    <property type="protein sequence ID" value="KAK2604941.1"/>
    <property type="molecule type" value="Genomic_DNA"/>
</dbReference>
<name>A0AAD9W1Y8_PHOAM</name>
<accession>A0AAD9W1Y8</accession>
<feature type="region of interest" description="Disordered" evidence="1">
    <location>
        <begin position="48"/>
        <end position="120"/>
    </location>
</feature>
<sequence>MAPSKDELNKIAHDAERDLNSYQAKQGLNNVSVDDAGVDSIVEKKFPGAQVKSGDEISTNAGYNKRIPPEEGGDLDDRGRQTLGQHFEGTGGPEDKLAQAHEDRGGYNDNDVIPKKPLGK</sequence>
<comment type="caution">
    <text evidence="2">The sequence shown here is derived from an EMBL/GenBank/DDBJ whole genome shotgun (WGS) entry which is preliminary data.</text>
</comment>
<keyword evidence="3" id="KW-1185">Reference proteome</keyword>
<proteinExistence type="predicted"/>
<protein>
    <submittedName>
        <fullName evidence="2">Uncharacterized protein</fullName>
    </submittedName>
</protein>
<evidence type="ECO:0000313" key="3">
    <source>
        <dbReference type="Proteomes" id="UP001265746"/>
    </source>
</evidence>
<evidence type="ECO:0000256" key="1">
    <source>
        <dbReference type="SAM" id="MobiDB-lite"/>
    </source>
</evidence>
<evidence type="ECO:0000313" key="2">
    <source>
        <dbReference type="EMBL" id="KAK2604941.1"/>
    </source>
</evidence>
<feature type="compositionally biased region" description="Basic and acidic residues" evidence="1">
    <location>
        <begin position="93"/>
        <end position="106"/>
    </location>
</feature>
<gene>
    <name evidence="2" type="ORF">N8I77_007831</name>
</gene>
<organism evidence="2 3">
    <name type="scientific">Phomopsis amygdali</name>
    <name type="common">Fusicoccum amygdali</name>
    <dbReference type="NCBI Taxonomy" id="1214568"/>
    <lineage>
        <taxon>Eukaryota</taxon>
        <taxon>Fungi</taxon>
        <taxon>Dikarya</taxon>
        <taxon>Ascomycota</taxon>
        <taxon>Pezizomycotina</taxon>
        <taxon>Sordariomycetes</taxon>
        <taxon>Sordariomycetidae</taxon>
        <taxon>Diaporthales</taxon>
        <taxon>Diaporthaceae</taxon>
        <taxon>Diaporthe</taxon>
    </lineage>
</organism>
<dbReference type="Proteomes" id="UP001265746">
    <property type="component" value="Unassembled WGS sequence"/>
</dbReference>
<reference evidence="2" key="1">
    <citation type="submission" date="2023-06" db="EMBL/GenBank/DDBJ databases">
        <authorList>
            <person name="Noh H."/>
        </authorList>
    </citation>
    <scope>NUCLEOTIDE SEQUENCE</scope>
    <source>
        <strain evidence="2">DUCC20226</strain>
    </source>
</reference>